<evidence type="ECO:0000313" key="3">
    <source>
        <dbReference type="Proteomes" id="UP000675880"/>
    </source>
</evidence>
<dbReference type="EMBL" id="CAJNBJ010000017">
    <property type="protein sequence ID" value="CAE6780157.1"/>
    <property type="molecule type" value="Genomic_DNA"/>
</dbReference>
<keyword evidence="3" id="KW-1185">Reference proteome</keyword>
<gene>
    <name evidence="2" type="ORF">NSPZN2_40714</name>
</gene>
<comment type="caution">
    <text evidence="2">The sequence shown here is derived from an EMBL/GenBank/DDBJ whole genome shotgun (WGS) entry which is preliminary data.</text>
</comment>
<sequence length="228" mass="25144">MPTQRDHRNDSLTSRENVAKSELRSHQTQARWLRLRLALVLLIPGLLLPTGVRSQPRAADSAVPLQTIAQSGRTSSVYIGSVMAMLATFEDAGILPPEGTPQANRIIKAVIQFQSAFLKSDQQAIRQFFTDAHRAKLGSRAEEVEAAFRLSGWSADTFEAVIAAGQQDNAWSAGGLSDGFREFNIGKQDFDILAELYRQSSSAFSTQGTTFQQVYAQRRREMPGAKTE</sequence>
<reference evidence="2 3" key="1">
    <citation type="submission" date="2021-02" db="EMBL/GenBank/DDBJ databases">
        <authorList>
            <person name="Han P."/>
        </authorList>
    </citation>
    <scope>NUCLEOTIDE SEQUENCE [LARGE SCALE GENOMIC DNA]</scope>
    <source>
        <strain evidence="2">Candidatus Nitrospira sp. ZN2</strain>
    </source>
</reference>
<feature type="compositionally biased region" description="Basic and acidic residues" evidence="1">
    <location>
        <begin position="1"/>
        <end position="10"/>
    </location>
</feature>
<protein>
    <recommendedName>
        <fullName evidence="4">PpiC domain-containing protein</fullName>
    </recommendedName>
</protein>
<proteinExistence type="predicted"/>
<evidence type="ECO:0000256" key="1">
    <source>
        <dbReference type="SAM" id="MobiDB-lite"/>
    </source>
</evidence>
<name>A0ABN7M1B8_9BACT</name>
<evidence type="ECO:0000313" key="2">
    <source>
        <dbReference type="EMBL" id="CAE6780157.1"/>
    </source>
</evidence>
<evidence type="ECO:0008006" key="4">
    <source>
        <dbReference type="Google" id="ProtNLM"/>
    </source>
</evidence>
<feature type="region of interest" description="Disordered" evidence="1">
    <location>
        <begin position="1"/>
        <end position="23"/>
    </location>
</feature>
<dbReference type="RefSeq" id="WP_213043495.1">
    <property type="nucleotide sequence ID" value="NZ_CAJNBJ010000017.1"/>
</dbReference>
<accession>A0ABN7M1B8</accession>
<dbReference type="Proteomes" id="UP000675880">
    <property type="component" value="Unassembled WGS sequence"/>
</dbReference>
<organism evidence="2 3">
    <name type="scientific">Nitrospira defluvii</name>
    <dbReference type="NCBI Taxonomy" id="330214"/>
    <lineage>
        <taxon>Bacteria</taxon>
        <taxon>Pseudomonadati</taxon>
        <taxon>Nitrospirota</taxon>
        <taxon>Nitrospiria</taxon>
        <taxon>Nitrospirales</taxon>
        <taxon>Nitrospiraceae</taxon>
        <taxon>Nitrospira</taxon>
    </lineage>
</organism>